<keyword evidence="1" id="KW-1133">Transmembrane helix</keyword>
<dbReference type="Proteomes" id="UP001523550">
    <property type="component" value="Unassembled WGS sequence"/>
</dbReference>
<evidence type="ECO:0000313" key="3">
    <source>
        <dbReference type="Proteomes" id="UP001523550"/>
    </source>
</evidence>
<dbReference type="EMBL" id="JALJYF010000001">
    <property type="protein sequence ID" value="MCP1727261.1"/>
    <property type="molecule type" value="Genomic_DNA"/>
</dbReference>
<sequence length="179" mass="20458">MTMYTTVATLVILILAPGIMILWWLVRDNRQKQVDSLMALLEQQSAMLDELHTRVDQIPNPIRDRAGVVKGDVLTALIQPRLHGGGSYGEILADYLESISDPVMLNELGHVAKWGGKQKLHTIEHFRVTKKLRRDYAKGRVLPHWFAALCVEDIVADDSEELHNIPWEEMKEEKSKMLH</sequence>
<keyword evidence="3" id="KW-1185">Reference proteome</keyword>
<accession>A0ABT1G7Q3</accession>
<name>A0ABT1G7Q3_9GAMM</name>
<evidence type="ECO:0000256" key="1">
    <source>
        <dbReference type="SAM" id="Phobius"/>
    </source>
</evidence>
<dbReference type="RefSeq" id="WP_253446891.1">
    <property type="nucleotide sequence ID" value="NZ_JALJYF010000001.1"/>
</dbReference>
<keyword evidence="1" id="KW-0812">Transmembrane</keyword>
<evidence type="ECO:0000313" key="2">
    <source>
        <dbReference type="EMBL" id="MCP1727261.1"/>
    </source>
</evidence>
<proteinExistence type="predicted"/>
<keyword evidence="1" id="KW-0472">Membrane</keyword>
<feature type="transmembrane region" description="Helical" evidence="1">
    <location>
        <begin position="6"/>
        <end position="26"/>
    </location>
</feature>
<organism evidence="2 3">
    <name type="scientific">Natronospira proteinivora</name>
    <dbReference type="NCBI Taxonomy" id="1807133"/>
    <lineage>
        <taxon>Bacteria</taxon>
        <taxon>Pseudomonadati</taxon>
        <taxon>Pseudomonadota</taxon>
        <taxon>Gammaproteobacteria</taxon>
        <taxon>Natronospirales</taxon>
        <taxon>Natronospiraceae</taxon>
        <taxon>Natronospira</taxon>
    </lineage>
</organism>
<protein>
    <submittedName>
        <fullName evidence="2">Uncharacterized protein</fullName>
    </submittedName>
</protein>
<reference evidence="2 3" key="1">
    <citation type="submission" date="2022-03" db="EMBL/GenBank/DDBJ databases">
        <title>Genomic Encyclopedia of Type Strains, Phase III (KMG-III): the genomes of soil and plant-associated and newly described type strains.</title>
        <authorList>
            <person name="Whitman W."/>
        </authorList>
    </citation>
    <scope>NUCLEOTIDE SEQUENCE [LARGE SCALE GENOMIC DNA]</scope>
    <source>
        <strain evidence="2 3">BSker1</strain>
    </source>
</reference>
<comment type="caution">
    <text evidence="2">The sequence shown here is derived from an EMBL/GenBank/DDBJ whole genome shotgun (WGS) entry which is preliminary data.</text>
</comment>
<gene>
    <name evidence="2" type="ORF">J2T60_001226</name>
</gene>